<dbReference type="InterPro" id="IPR036389">
    <property type="entry name" value="RNase_III_sf"/>
</dbReference>
<dbReference type="InterPro" id="IPR014720">
    <property type="entry name" value="dsRBD_dom"/>
</dbReference>
<dbReference type="GO" id="GO:0046872">
    <property type="term" value="F:metal ion binding"/>
    <property type="evidence" value="ECO:0007669"/>
    <property type="project" value="UniProtKB-KW"/>
</dbReference>
<dbReference type="PROSITE" id="PS50142">
    <property type="entry name" value="RNASE_3_2"/>
    <property type="match status" value="1"/>
</dbReference>
<dbReference type="InterPro" id="IPR011907">
    <property type="entry name" value="RNase_III"/>
</dbReference>
<evidence type="ECO:0000256" key="4">
    <source>
        <dbReference type="ARBA" id="ARBA00022801"/>
    </source>
</evidence>
<keyword evidence="10" id="KW-0934">Plastid</keyword>
<dbReference type="GO" id="GO:0003723">
    <property type="term" value="F:RNA binding"/>
    <property type="evidence" value="ECO:0007669"/>
    <property type="project" value="UniProtKB-UniRule"/>
</dbReference>
<reference evidence="10" key="1">
    <citation type="journal article" date="2017" name="Protist">
        <title>Diversity of the Photosynthetic Paulinella Species, with the Description of Paulinella micropora sp. nov. and the Chromatophore Genome Sequence for strain KR01.</title>
        <authorList>
            <person name="Lhee D."/>
            <person name="Yang E.C."/>
            <person name="Kim J.I."/>
            <person name="Nakayama T."/>
            <person name="Zuccarello G."/>
            <person name="Andersen R.A."/>
            <person name="Yoon H.S."/>
        </authorList>
    </citation>
    <scope>NUCLEOTIDE SEQUENCE</scope>
    <source>
        <strain evidence="10">KR01</strain>
    </source>
</reference>
<keyword evidence="1" id="KW-0540">Nuclease</keyword>
<sequence>MSIPISPERRNQLIEFLYDLGLNTLRSNELQTRDLSLVDEALTHTSAGLGINHEKLEFLGDAVLRLAVSEYLLSCYSGLSVGQSSSLRAQLVSDRWLAELGQKYRIETVLRIGTSAIKDSVARQTLRAEATEALIGALYCCWNNSLEPIHYWLRAHWERSSIQLLADPHCYNWKAALQEWSQSEGLGLPIYTSKEVSQSYGDPVRFRSLVFIEKKSLGEGFGGSRRDAEQQAAHYALKTLKTQIST</sequence>
<evidence type="ECO:0000256" key="5">
    <source>
        <dbReference type="ARBA" id="ARBA00022842"/>
    </source>
</evidence>
<dbReference type="SUPFAM" id="SSF69065">
    <property type="entry name" value="RNase III domain-like"/>
    <property type="match status" value="1"/>
</dbReference>
<dbReference type="SMART" id="SM00535">
    <property type="entry name" value="RIBOc"/>
    <property type="match status" value="1"/>
</dbReference>
<gene>
    <name evidence="10" type="primary">rnc</name>
    <name evidence="10" type="ORF">PCKR_469</name>
</gene>
<dbReference type="GO" id="GO:0004525">
    <property type="term" value="F:ribonuclease III activity"/>
    <property type="evidence" value="ECO:0007669"/>
    <property type="project" value="InterPro"/>
</dbReference>
<dbReference type="Gene3D" id="3.30.160.20">
    <property type="match status" value="1"/>
</dbReference>
<dbReference type="SUPFAM" id="SSF54768">
    <property type="entry name" value="dsRNA-binding domain-like"/>
    <property type="match status" value="1"/>
</dbReference>
<dbReference type="PROSITE" id="PS50137">
    <property type="entry name" value="DS_RBD"/>
    <property type="match status" value="1"/>
</dbReference>
<dbReference type="CDD" id="cd00593">
    <property type="entry name" value="RIBOc"/>
    <property type="match status" value="1"/>
</dbReference>
<dbReference type="HAMAP" id="MF_00104">
    <property type="entry name" value="RNase_III"/>
    <property type="match status" value="1"/>
</dbReference>
<evidence type="ECO:0000259" key="8">
    <source>
        <dbReference type="PROSITE" id="PS50137"/>
    </source>
</evidence>
<dbReference type="GO" id="GO:0030422">
    <property type="term" value="P:siRNA processing"/>
    <property type="evidence" value="ECO:0007669"/>
    <property type="project" value="TreeGrafter"/>
</dbReference>
<dbReference type="InterPro" id="IPR000999">
    <property type="entry name" value="RNase_III_dom"/>
</dbReference>
<dbReference type="GO" id="GO:0006364">
    <property type="term" value="P:rRNA processing"/>
    <property type="evidence" value="ECO:0007669"/>
    <property type="project" value="InterPro"/>
</dbReference>
<dbReference type="Pfam" id="PF14622">
    <property type="entry name" value="Ribonucleas_3_3"/>
    <property type="match status" value="1"/>
</dbReference>
<dbReference type="PANTHER" id="PTHR14950:SF37">
    <property type="entry name" value="ENDORIBONUCLEASE DICER"/>
    <property type="match status" value="1"/>
</dbReference>
<evidence type="ECO:0000256" key="2">
    <source>
        <dbReference type="ARBA" id="ARBA00022723"/>
    </source>
</evidence>
<dbReference type="Gene3D" id="1.10.1520.10">
    <property type="entry name" value="Ribonuclease III domain"/>
    <property type="match status" value="1"/>
</dbReference>
<accession>A0A1L5YC51</accession>
<dbReference type="GO" id="GO:0005634">
    <property type="term" value="C:nucleus"/>
    <property type="evidence" value="ECO:0007669"/>
    <property type="project" value="TreeGrafter"/>
</dbReference>
<dbReference type="PROSITE" id="PS00517">
    <property type="entry name" value="RNASE_3_1"/>
    <property type="match status" value="1"/>
</dbReference>
<evidence type="ECO:0000256" key="6">
    <source>
        <dbReference type="ARBA" id="ARBA00022884"/>
    </source>
</evidence>
<dbReference type="AlphaFoldDB" id="A0A1L5YC51"/>
<dbReference type="PANTHER" id="PTHR14950">
    <property type="entry name" value="DICER-RELATED"/>
    <property type="match status" value="1"/>
</dbReference>
<keyword evidence="5" id="KW-0460">Magnesium</keyword>
<geneLocation type="plastid" evidence="10"/>
<dbReference type="GO" id="GO:0005737">
    <property type="term" value="C:cytoplasm"/>
    <property type="evidence" value="ECO:0007669"/>
    <property type="project" value="TreeGrafter"/>
</dbReference>
<dbReference type="Pfam" id="PF00035">
    <property type="entry name" value="dsrm"/>
    <property type="match status" value="1"/>
</dbReference>
<keyword evidence="2" id="KW-0479">Metal-binding</keyword>
<evidence type="ECO:0000259" key="9">
    <source>
        <dbReference type="PROSITE" id="PS50142"/>
    </source>
</evidence>
<keyword evidence="3" id="KW-0255">Endonuclease</keyword>
<protein>
    <submittedName>
        <fullName evidence="10">Putative ribonuclease III</fullName>
    </submittedName>
</protein>
<evidence type="ECO:0000313" key="10">
    <source>
        <dbReference type="EMBL" id="APP88254.1"/>
    </source>
</evidence>
<keyword evidence="4" id="KW-0378">Hydrolase</keyword>
<keyword evidence="6 7" id="KW-0694">RNA-binding</keyword>
<dbReference type="EMBL" id="KX897545">
    <property type="protein sequence ID" value="APP88254.1"/>
    <property type="molecule type" value="Genomic_DNA"/>
</dbReference>
<organism evidence="10">
    <name type="scientific">Paulinella micropora</name>
    <dbReference type="NCBI Taxonomy" id="1928728"/>
    <lineage>
        <taxon>Eukaryota</taxon>
        <taxon>Sar</taxon>
        <taxon>Rhizaria</taxon>
        <taxon>Cercozoa</taxon>
        <taxon>Imbricatea</taxon>
        <taxon>Silicofilosea</taxon>
        <taxon>Euglyphida</taxon>
        <taxon>Paulinellidae</taxon>
        <taxon>Paulinella</taxon>
    </lineage>
</organism>
<dbReference type="CDD" id="cd10845">
    <property type="entry name" value="DSRM_RNAse_III_family"/>
    <property type="match status" value="1"/>
</dbReference>
<feature type="domain" description="DRBM" evidence="8">
    <location>
        <begin position="172"/>
        <end position="242"/>
    </location>
</feature>
<name>A0A1L5YC51_9EUKA</name>
<feature type="domain" description="RNase III" evidence="9">
    <location>
        <begin position="13"/>
        <end position="139"/>
    </location>
</feature>
<proteinExistence type="inferred from homology"/>
<evidence type="ECO:0000256" key="3">
    <source>
        <dbReference type="ARBA" id="ARBA00022759"/>
    </source>
</evidence>
<dbReference type="SMART" id="SM00358">
    <property type="entry name" value="DSRM"/>
    <property type="match status" value="1"/>
</dbReference>
<evidence type="ECO:0000256" key="7">
    <source>
        <dbReference type="PROSITE-ProRule" id="PRU00266"/>
    </source>
</evidence>
<evidence type="ECO:0000256" key="1">
    <source>
        <dbReference type="ARBA" id="ARBA00022722"/>
    </source>
</evidence>